<dbReference type="STRING" id="656914.SAMN00017405_1764"/>
<sequence length="286" mass="33474">MRMIIEHKLIILPLLILFLFFFMFSPSFTKVKVLGYQSIRNFYIYQFDTKTNDYEEITSNHFKVKYKGNPDNAELVLETSEEIFKEVTGKLNFTPKSQTPIIIYPTMQDFNASFGWEGDKSPMGVYWMGSIGILSPETWIEKEDKEQIFKDMGPIAHEYTHYIVDYKTNGNYTRWFTEGLAQYIEEDVTGYTLPEPCAQDKKHIYSFSCLDKNYDNQENQDLAYWQSLMGIRYLVDSHDETIINQLLDELALGNNFASSFKKVTGESLTSFESNLKKYIKQQEICN</sequence>
<protein>
    <submittedName>
        <fullName evidence="2">Collagenase</fullName>
    </submittedName>
</protein>
<evidence type="ECO:0000259" key="1">
    <source>
        <dbReference type="Pfam" id="PF13485"/>
    </source>
</evidence>
<evidence type="ECO:0000313" key="3">
    <source>
        <dbReference type="Proteomes" id="UP000192731"/>
    </source>
</evidence>
<dbReference type="Gene3D" id="1.10.390.20">
    <property type="match status" value="1"/>
</dbReference>
<name>A0A1W1V3A6_DESTI</name>
<accession>A0A1W1V3A6</accession>
<proteinExistence type="predicted"/>
<reference evidence="2 3" key="1">
    <citation type="submission" date="2017-04" db="EMBL/GenBank/DDBJ databases">
        <authorList>
            <person name="Afonso C.L."/>
            <person name="Miller P.J."/>
            <person name="Scott M.A."/>
            <person name="Spackman E."/>
            <person name="Goraichik I."/>
            <person name="Dimitrov K.M."/>
            <person name="Suarez D.L."/>
            <person name="Swayne D.E."/>
        </authorList>
    </citation>
    <scope>NUCLEOTIDE SEQUENCE [LARGE SCALE GENOMIC DNA]</scope>
    <source>
        <strain evidence="2 3">DSM 11270</strain>
    </source>
</reference>
<dbReference type="RefSeq" id="WP_084052745.1">
    <property type="nucleotide sequence ID" value="NZ_FWWT01000014.1"/>
</dbReference>
<gene>
    <name evidence="2" type="ORF">SAMN00017405_1764</name>
</gene>
<feature type="domain" description="Peptidase MA-like" evidence="1">
    <location>
        <begin position="144"/>
        <end position="280"/>
    </location>
</feature>
<dbReference type="InterPro" id="IPR039568">
    <property type="entry name" value="Peptidase_MA-like_dom"/>
</dbReference>
<dbReference type="Proteomes" id="UP000192731">
    <property type="component" value="Unassembled WGS sequence"/>
</dbReference>
<dbReference type="OrthoDB" id="9787613at2"/>
<organism evidence="2 3">
    <name type="scientific">Desulfonispora thiosulfatigenes DSM 11270</name>
    <dbReference type="NCBI Taxonomy" id="656914"/>
    <lineage>
        <taxon>Bacteria</taxon>
        <taxon>Bacillati</taxon>
        <taxon>Bacillota</taxon>
        <taxon>Clostridia</taxon>
        <taxon>Eubacteriales</taxon>
        <taxon>Peptococcaceae</taxon>
        <taxon>Desulfonispora</taxon>
    </lineage>
</organism>
<evidence type="ECO:0000313" key="2">
    <source>
        <dbReference type="EMBL" id="SMB87773.1"/>
    </source>
</evidence>
<dbReference type="Pfam" id="PF13485">
    <property type="entry name" value="Peptidase_MA_2"/>
    <property type="match status" value="1"/>
</dbReference>
<dbReference type="AlphaFoldDB" id="A0A1W1V3A6"/>
<keyword evidence="3" id="KW-1185">Reference proteome</keyword>
<dbReference type="EMBL" id="FWWT01000014">
    <property type="protein sequence ID" value="SMB87773.1"/>
    <property type="molecule type" value="Genomic_DNA"/>
</dbReference>